<protein>
    <recommendedName>
        <fullName evidence="4">DUF805 domain-containing protein</fullName>
    </recommendedName>
</protein>
<dbReference type="EMBL" id="AZMJ01000452">
    <property type="protein sequence ID" value="ETI99604.1"/>
    <property type="molecule type" value="Genomic_DNA"/>
</dbReference>
<feature type="non-terminal residue" evidence="2">
    <location>
        <position position="90"/>
    </location>
</feature>
<keyword evidence="1" id="KW-0812">Transmembrane</keyword>
<sequence>MSTINIYDLNYTDAFKLGIRNYANFNGRVSRSEYWRFVAGVTLIQGLLGILALLCSTLGFPNYETLIDNVAVGVSLFFIIPNIAITARRM</sequence>
<evidence type="ECO:0000313" key="2">
    <source>
        <dbReference type="EMBL" id="ETI99604.1"/>
    </source>
</evidence>
<proteinExistence type="predicted"/>
<organism evidence="2 3">
    <name type="scientific">Veillonella dispar DORA_11</name>
    <dbReference type="NCBI Taxonomy" id="1403949"/>
    <lineage>
        <taxon>Bacteria</taxon>
        <taxon>Bacillati</taxon>
        <taxon>Bacillota</taxon>
        <taxon>Negativicutes</taxon>
        <taxon>Veillonellales</taxon>
        <taxon>Veillonellaceae</taxon>
        <taxon>Veillonella</taxon>
    </lineage>
</organism>
<dbReference type="Pfam" id="PF05656">
    <property type="entry name" value="DUF805"/>
    <property type="match status" value="1"/>
</dbReference>
<feature type="transmembrane region" description="Helical" evidence="1">
    <location>
        <begin position="66"/>
        <end position="85"/>
    </location>
</feature>
<dbReference type="GO" id="GO:0016020">
    <property type="term" value="C:membrane"/>
    <property type="evidence" value="ECO:0007669"/>
    <property type="project" value="InterPro"/>
</dbReference>
<gene>
    <name evidence="2" type="ORF">Q619_VDC00452G0001</name>
</gene>
<reference evidence="2 3" key="1">
    <citation type="submission" date="2013-12" db="EMBL/GenBank/DDBJ databases">
        <title>A Varibaculum cambriense genome reconstructed from a premature infant gut community with otherwise low bacterial novelty that shifts toward anaerobic metabolism during the third week of life.</title>
        <authorList>
            <person name="Brown C.T."/>
            <person name="Sharon I."/>
            <person name="Thomas B.C."/>
            <person name="Castelle C.J."/>
            <person name="Morowitz M.J."/>
            <person name="Banfield J.F."/>
        </authorList>
    </citation>
    <scope>NUCLEOTIDE SEQUENCE [LARGE SCALE GENOMIC DNA]</scope>
    <source>
        <strain evidence="3">DORA_11</strain>
    </source>
</reference>
<dbReference type="AlphaFoldDB" id="W1V3P5"/>
<accession>W1V3P5</accession>
<evidence type="ECO:0000313" key="3">
    <source>
        <dbReference type="Proteomes" id="UP000018855"/>
    </source>
</evidence>
<feature type="transmembrane region" description="Helical" evidence="1">
    <location>
        <begin position="37"/>
        <end position="60"/>
    </location>
</feature>
<evidence type="ECO:0008006" key="4">
    <source>
        <dbReference type="Google" id="ProtNLM"/>
    </source>
</evidence>
<evidence type="ECO:0000256" key="1">
    <source>
        <dbReference type="SAM" id="Phobius"/>
    </source>
</evidence>
<comment type="caution">
    <text evidence="2">The sequence shown here is derived from an EMBL/GenBank/DDBJ whole genome shotgun (WGS) entry which is preliminary data.</text>
</comment>
<name>W1V3P5_9FIRM</name>
<dbReference type="InterPro" id="IPR008523">
    <property type="entry name" value="DUF805"/>
</dbReference>
<keyword evidence="1" id="KW-0472">Membrane</keyword>
<keyword evidence="1" id="KW-1133">Transmembrane helix</keyword>
<dbReference type="Proteomes" id="UP000018855">
    <property type="component" value="Unassembled WGS sequence"/>
</dbReference>